<feature type="transmembrane region" description="Helical" evidence="1">
    <location>
        <begin position="76"/>
        <end position="95"/>
    </location>
</feature>
<gene>
    <name evidence="2" type="ORF">SAMN04487947_3891</name>
</gene>
<evidence type="ECO:0000313" key="2">
    <source>
        <dbReference type="EMBL" id="SFR71864.1"/>
    </source>
</evidence>
<organism evidence="2 3">
    <name type="scientific">Halogeometricum rufum</name>
    <dbReference type="NCBI Taxonomy" id="553469"/>
    <lineage>
        <taxon>Archaea</taxon>
        <taxon>Methanobacteriati</taxon>
        <taxon>Methanobacteriota</taxon>
        <taxon>Stenosarchaea group</taxon>
        <taxon>Halobacteria</taxon>
        <taxon>Halobacteriales</taxon>
        <taxon>Haloferacaceae</taxon>
        <taxon>Halogeometricum</taxon>
    </lineage>
</organism>
<feature type="transmembrane region" description="Helical" evidence="1">
    <location>
        <begin position="12"/>
        <end position="35"/>
    </location>
</feature>
<reference evidence="3" key="1">
    <citation type="submission" date="2016-10" db="EMBL/GenBank/DDBJ databases">
        <authorList>
            <person name="Varghese N."/>
            <person name="Submissions S."/>
        </authorList>
    </citation>
    <scope>NUCLEOTIDE SEQUENCE [LARGE SCALE GENOMIC DNA]</scope>
    <source>
        <strain evidence="3">CGMCC 1.7736</strain>
    </source>
</reference>
<keyword evidence="1" id="KW-0472">Membrane</keyword>
<protein>
    <submittedName>
        <fullName evidence="2">Uncharacterized protein</fullName>
    </submittedName>
</protein>
<dbReference type="AlphaFoldDB" id="A0A1I6IYP5"/>
<proteinExistence type="predicted"/>
<keyword evidence="1" id="KW-1133">Transmembrane helix</keyword>
<dbReference type="Proteomes" id="UP000198531">
    <property type="component" value="Unassembled WGS sequence"/>
</dbReference>
<dbReference type="EMBL" id="FOYT01000005">
    <property type="protein sequence ID" value="SFR71864.1"/>
    <property type="molecule type" value="Genomic_DNA"/>
</dbReference>
<feature type="transmembrane region" description="Helical" evidence="1">
    <location>
        <begin position="41"/>
        <end position="64"/>
    </location>
</feature>
<evidence type="ECO:0000313" key="3">
    <source>
        <dbReference type="Proteomes" id="UP000198531"/>
    </source>
</evidence>
<accession>A0A1I6IYP5</accession>
<dbReference type="RefSeq" id="WP_089810771.1">
    <property type="nucleotide sequence ID" value="NZ_FOYT01000005.1"/>
</dbReference>
<keyword evidence="3" id="KW-1185">Reference proteome</keyword>
<evidence type="ECO:0000256" key="1">
    <source>
        <dbReference type="SAM" id="Phobius"/>
    </source>
</evidence>
<name>A0A1I6IYP5_9EURY</name>
<keyword evidence="1" id="KW-0812">Transmembrane</keyword>
<sequence>MNSSAVSSADRSVGVFALATVLVGVGVFGYGLLLVPLSLLGGAWIAAIGAALALSGLFATAWVGDRLGLSSSARRTLSLSFAVVAFLLFASFVAVDSASVESFAESA</sequence>